<evidence type="ECO:0000256" key="5">
    <source>
        <dbReference type="ARBA" id="ARBA00023242"/>
    </source>
</evidence>
<protein>
    <recommendedName>
        <fullName evidence="9">Centromere protein I</fullName>
    </recommendedName>
</protein>
<dbReference type="AlphaFoldDB" id="A0A401PAF3"/>
<comment type="similarity">
    <text evidence="3">Belongs to the CENP-I/CTF3 family.</text>
</comment>
<evidence type="ECO:0000256" key="3">
    <source>
        <dbReference type="ARBA" id="ARBA00005470"/>
    </source>
</evidence>
<dbReference type="GO" id="GO:0034080">
    <property type="term" value="P:CENP-A containing chromatin assembly"/>
    <property type="evidence" value="ECO:0007669"/>
    <property type="project" value="TreeGrafter"/>
</dbReference>
<dbReference type="Proteomes" id="UP000288216">
    <property type="component" value="Unassembled WGS sequence"/>
</dbReference>
<gene>
    <name evidence="7" type="ORF">scyTo_0005609</name>
</gene>
<comment type="caution">
    <text evidence="7">The sequence shown here is derived from an EMBL/GenBank/DDBJ whole genome shotgun (WGS) entry which is preliminary data.</text>
</comment>
<keyword evidence="4" id="KW-0158">Chromosome</keyword>
<name>A0A401PAF3_SCYTO</name>
<organism evidence="7 8">
    <name type="scientific">Scyliorhinus torazame</name>
    <name type="common">Cloudy catshark</name>
    <name type="synonym">Catulus torazame</name>
    <dbReference type="NCBI Taxonomy" id="75743"/>
    <lineage>
        <taxon>Eukaryota</taxon>
        <taxon>Metazoa</taxon>
        <taxon>Chordata</taxon>
        <taxon>Craniata</taxon>
        <taxon>Vertebrata</taxon>
        <taxon>Chondrichthyes</taxon>
        <taxon>Elasmobranchii</taxon>
        <taxon>Galeomorphii</taxon>
        <taxon>Galeoidea</taxon>
        <taxon>Carcharhiniformes</taxon>
        <taxon>Scyliorhinidae</taxon>
        <taxon>Scyliorhinus</taxon>
    </lineage>
</organism>
<evidence type="ECO:0000256" key="6">
    <source>
        <dbReference type="ARBA" id="ARBA00023328"/>
    </source>
</evidence>
<keyword evidence="8" id="KW-1185">Reference proteome</keyword>
<dbReference type="EMBL" id="BFAA01001771">
    <property type="protein sequence ID" value="GCB70125.1"/>
    <property type="molecule type" value="Genomic_DNA"/>
</dbReference>
<dbReference type="InterPro" id="IPR012485">
    <property type="entry name" value="CENP-I"/>
</dbReference>
<dbReference type="Pfam" id="PF07778">
    <property type="entry name" value="CENP-I"/>
    <property type="match status" value="1"/>
</dbReference>
<dbReference type="PANTHER" id="PTHR48208">
    <property type="entry name" value="CENTROMERE PROTEIN I"/>
    <property type="match status" value="1"/>
</dbReference>
<evidence type="ECO:0000256" key="4">
    <source>
        <dbReference type="ARBA" id="ARBA00022454"/>
    </source>
</evidence>
<comment type="subcellular location">
    <subcellularLocation>
        <location evidence="2">Chromosome</location>
        <location evidence="2">Centromere</location>
    </subcellularLocation>
    <subcellularLocation>
        <location evidence="1">Nucleus</location>
    </subcellularLocation>
</comment>
<dbReference type="CDD" id="cd22647">
    <property type="entry name" value="CTF3_NTD_HEAT"/>
    <property type="match status" value="1"/>
</dbReference>
<keyword evidence="5" id="KW-0539">Nucleus</keyword>
<dbReference type="OMA" id="RVFKNYY"/>
<dbReference type="OrthoDB" id="6347512at2759"/>
<evidence type="ECO:0008006" key="9">
    <source>
        <dbReference type="Google" id="ProtNLM"/>
    </source>
</evidence>
<dbReference type="GO" id="GO:0005634">
    <property type="term" value="C:nucleus"/>
    <property type="evidence" value="ECO:0007669"/>
    <property type="project" value="UniProtKB-SubCell"/>
</dbReference>
<evidence type="ECO:0000313" key="7">
    <source>
        <dbReference type="EMBL" id="GCB70125.1"/>
    </source>
</evidence>
<evidence type="ECO:0000313" key="8">
    <source>
        <dbReference type="Proteomes" id="UP000288216"/>
    </source>
</evidence>
<dbReference type="PANTHER" id="PTHR48208:SF2">
    <property type="entry name" value="CENTROMERE PROTEIN I"/>
    <property type="match status" value="1"/>
</dbReference>
<dbReference type="GO" id="GO:0000939">
    <property type="term" value="C:inner kinetochore"/>
    <property type="evidence" value="ECO:0007669"/>
    <property type="project" value="TreeGrafter"/>
</dbReference>
<evidence type="ECO:0000256" key="2">
    <source>
        <dbReference type="ARBA" id="ARBA00004584"/>
    </source>
</evidence>
<proteinExistence type="inferred from homology"/>
<evidence type="ECO:0000256" key="1">
    <source>
        <dbReference type="ARBA" id="ARBA00004123"/>
    </source>
</evidence>
<accession>A0A401PAF3</accession>
<dbReference type="GO" id="GO:0000070">
    <property type="term" value="P:mitotic sister chromatid segregation"/>
    <property type="evidence" value="ECO:0007669"/>
    <property type="project" value="TreeGrafter"/>
</dbReference>
<reference evidence="7 8" key="1">
    <citation type="journal article" date="2018" name="Nat. Ecol. Evol.">
        <title>Shark genomes provide insights into elasmobranch evolution and the origin of vertebrates.</title>
        <authorList>
            <person name="Hara Y"/>
            <person name="Yamaguchi K"/>
            <person name="Onimaru K"/>
            <person name="Kadota M"/>
            <person name="Koyanagi M"/>
            <person name="Keeley SD"/>
            <person name="Tatsumi K"/>
            <person name="Tanaka K"/>
            <person name="Motone F"/>
            <person name="Kageyama Y"/>
            <person name="Nozu R"/>
            <person name="Adachi N"/>
            <person name="Nishimura O"/>
            <person name="Nakagawa R"/>
            <person name="Tanegashima C"/>
            <person name="Kiyatake I"/>
            <person name="Matsumoto R"/>
            <person name="Murakumo K"/>
            <person name="Nishida K"/>
            <person name="Terakita A"/>
            <person name="Kuratani S"/>
            <person name="Sato K"/>
            <person name="Hyodo S Kuraku.S."/>
        </authorList>
    </citation>
    <scope>NUCLEOTIDE SEQUENCE [LARGE SCALE GENOMIC DNA]</scope>
</reference>
<feature type="non-terminal residue" evidence="7">
    <location>
        <position position="1"/>
    </location>
</feature>
<keyword evidence="6" id="KW-0137">Centromere</keyword>
<dbReference type="STRING" id="75743.A0A401PAF3"/>
<sequence>ANGWLEARASAGLNVLSFCFVGEMEREARASAKLKAKARSRSTSDDLQSLQQAVEYFTAAKERTPSNGNLHLEAIEGIAFEKGLLPDVIELLLDVAMSARLADRLNTRLLKCLIPASTVPESAVTNAISWMCTRKPTINVQVLFIRWLLTVFDLLESKKQLNSLYGIIFFYIQNAKLCPYICHLLYLLTKKENVKRFRVKKLIDLQSKTGMQPHLVALLLLYKIHAPEYVSLTLPGKPKSFQVPGSFWKKVIEKVQNNGYRQLTGNLELVNLTELPTRKRKRKMHRELIPVVSTTPHLAELSCSLMQSTFPLEQLTTFSQLLQNFDRIEFPAQMGSVLRSPLLLHYINWVKDDSALLRLDFWLAQTLQEEFADCNGDSLQKEKEFVEFLNIIIRTQEFLQEGFSCCEDFVLKSLSFCDSLWCSTQILALLTRISPSSDVISLYFDPLMKLFFTSSIYFKCTVIESLTNLLVKWLTWHSVCVAEMDRDITNVLQSPQNVSLSGLVNSISELVEFTTRISMVALQMEAYNSLLLHFILNFYETVSDMYLKYSLPLVILPPAGIFYPALLSLESVNLNQLCYVMYKYRTNLTALKSLDSSKNVHIGLRVNRKAFQQYNTLMKAAVSCLWTSRNFEQDIHPMGIGIEHNLLVQTRVPDFVSSFTIVNHPALMGHAINFIQKQWPSGKKQLHAIQGNAWNWYVEYLYDQELDGLKHFLESCLHTASSSEH</sequence>